<proteinExistence type="predicted"/>
<sequence length="106" mass="11987">MLQTSKARVYRLEQRHTGQTTGKQLKKRKYVSPRVQILGVRRDHWIAAFGFLELWEWLGCTVIGYRPQQSFQPIYSTSGLVKVKLGTPLQSSLFGSSPPHALACGL</sequence>
<reference evidence="1" key="1">
    <citation type="submission" date="2021-01" db="EMBL/GenBank/DDBJ databases">
        <authorList>
            <person name="Corre E."/>
            <person name="Pelletier E."/>
            <person name="Niang G."/>
            <person name="Scheremetjew M."/>
            <person name="Finn R."/>
            <person name="Kale V."/>
            <person name="Holt S."/>
            <person name="Cochrane G."/>
            <person name="Meng A."/>
            <person name="Brown T."/>
            <person name="Cohen L."/>
        </authorList>
    </citation>
    <scope>NUCLEOTIDE SEQUENCE</scope>
    <source>
        <strain evidence="1">CCCM811</strain>
    </source>
</reference>
<accession>A0A7S3Z5B9</accession>
<evidence type="ECO:0000313" key="1">
    <source>
        <dbReference type="EMBL" id="CAE0672297.1"/>
    </source>
</evidence>
<gene>
    <name evidence="1" type="ORF">LGLO00237_LOCUS23947</name>
</gene>
<protein>
    <submittedName>
        <fullName evidence="1">Uncharacterized protein</fullName>
    </submittedName>
</protein>
<dbReference type="AlphaFoldDB" id="A0A7S3Z5B9"/>
<name>A0A7S3Z5B9_9EUKA</name>
<dbReference type="EMBL" id="HBIV01033566">
    <property type="protein sequence ID" value="CAE0672297.1"/>
    <property type="molecule type" value="Transcribed_RNA"/>
</dbReference>
<organism evidence="1">
    <name type="scientific">Lotharella globosa</name>
    <dbReference type="NCBI Taxonomy" id="91324"/>
    <lineage>
        <taxon>Eukaryota</taxon>
        <taxon>Sar</taxon>
        <taxon>Rhizaria</taxon>
        <taxon>Cercozoa</taxon>
        <taxon>Chlorarachniophyceae</taxon>
        <taxon>Lotharella</taxon>
    </lineage>
</organism>